<evidence type="ECO:0000313" key="1">
    <source>
        <dbReference type="EMBL" id="KAG5488139.1"/>
    </source>
</evidence>
<dbReference type="InterPro" id="IPR006461">
    <property type="entry name" value="PLAC_motif_containing"/>
</dbReference>
<dbReference type="RefSeq" id="XP_067181718.1">
    <property type="nucleotide sequence ID" value="XM_067325543.1"/>
</dbReference>
<protein>
    <recommendedName>
        <fullName evidence="3">Ama1 protein</fullName>
    </recommendedName>
</protein>
<keyword evidence="2" id="KW-1185">Reference proteome</keyword>
<dbReference type="AlphaFoldDB" id="A0A836HB28"/>
<comment type="caution">
    <text evidence="1">The sequence shown here is derived from an EMBL/GenBank/DDBJ whole genome shotgun (WGS) entry which is preliminary data.</text>
</comment>
<dbReference type="Pfam" id="PF04749">
    <property type="entry name" value="PLAC8"/>
    <property type="match status" value="1"/>
</dbReference>
<dbReference type="GeneID" id="92518055"/>
<evidence type="ECO:0000313" key="2">
    <source>
        <dbReference type="Proteomes" id="UP000673552"/>
    </source>
</evidence>
<organism evidence="1 2">
    <name type="scientific">Leishmania martiniquensis</name>
    <dbReference type="NCBI Taxonomy" id="1580590"/>
    <lineage>
        <taxon>Eukaryota</taxon>
        <taxon>Discoba</taxon>
        <taxon>Euglenozoa</taxon>
        <taxon>Kinetoplastea</taxon>
        <taxon>Metakinetoplastina</taxon>
        <taxon>Trypanosomatida</taxon>
        <taxon>Trypanosomatidae</taxon>
        <taxon>Leishmaniinae</taxon>
        <taxon>Leishmania</taxon>
    </lineage>
</organism>
<name>A0A836HB28_9TRYP</name>
<dbReference type="KEGG" id="lmat:92518055"/>
<evidence type="ECO:0008006" key="3">
    <source>
        <dbReference type="Google" id="ProtNLM"/>
    </source>
</evidence>
<dbReference type="Proteomes" id="UP000673552">
    <property type="component" value="Chromosome 1"/>
</dbReference>
<sequence length="231" mass="24691">MSKCSRANDKQVAVPATILSFCDQKGADHYPEAVLATADGIAMGINATAKSVSIDGDDHGGSDANTSPHAQPPPSDFTSGILDCHESCAVCVDALLCTYCMASAHHNFLMNDTAGVYPPLCCGLLCVDLGLSALSSYLPSSLYIHTYFMRRAIRQRYNLHFVDDSVDADAHGAFCASGCSRESLIDLFSVCLCLTCVIAQHQREVMHQGDWCGGVFSNRHSLQAPATVHTV</sequence>
<gene>
    <name evidence="1" type="ORF">LSCM1_08207</name>
</gene>
<dbReference type="OrthoDB" id="257806at2759"/>
<accession>A0A836HB28</accession>
<reference evidence="1 2" key="1">
    <citation type="submission" date="2021-03" db="EMBL/GenBank/DDBJ databases">
        <title>Leishmania (Mundinia) martiniquensis Genome sequencing and assembly.</title>
        <authorList>
            <person name="Almutairi H."/>
            <person name="Gatherer D."/>
        </authorList>
    </citation>
    <scope>NUCLEOTIDE SEQUENCE [LARGE SCALE GENOMIC DNA]</scope>
    <source>
        <strain evidence="1">LSCM1</strain>
    </source>
</reference>
<proteinExistence type="predicted"/>
<dbReference type="EMBL" id="JAFEUZ010000001">
    <property type="protein sequence ID" value="KAG5488139.1"/>
    <property type="molecule type" value="Genomic_DNA"/>
</dbReference>